<dbReference type="PANTHER" id="PTHR33248">
    <property type="entry name" value="ZINC ION-BINDING PROTEIN"/>
    <property type="match status" value="1"/>
</dbReference>
<protein>
    <submittedName>
        <fullName evidence="2">Uncharacterized protein</fullName>
    </submittedName>
</protein>
<dbReference type="Proteomes" id="UP001177003">
    <property type="component" value="Chromosome 5"/>
</dbReference>
<dbReference type="AlphaFoldDB" id="A0AA36EAB7"/>
<accession>A0AA36EAB7</accession>
<feature type="region of interest" description="Disordered" evidence="1">
    <location>
        <begin position="1"/>
        <end position="29"/>
    </location>
</feature>
<keyword evidence="3" id="KW-1185">Reference proteome</keyword>
<organism evidence="2 3">
    <name type="scientific">Lactuca saligna</name>
    <name type="common">Willowleaf lettuce</name>
    <dbReference type="NCBI Taxonomy" id="75948"/>
    <lineage>
        <taxon>Eukaryota</taxon>
        <taxon>Viridiplantae</taxon>
        <taxon>Streptophyta</taxon>
        <taxon>Embryophyta</taxon>
        <taxon>Tracheophyta</taxon>
        <taxon>Spermatophyta</taxon>
        <taxon>Magnoliopsida</taxon>
        <taxon>eudicotyledons</taxon>
        <taxon>Gunneridae</taxon>
        <taxon>Pentapetalae</taxon>
        <taxon>asterids</taxon>
        <taxon>campanulids</taxon>
        <taxon>Asterales</taxon>
        <taxon>Asteraceae</taxon>
        <taxon>Cichorioideae</taxon>
        <taxon>Cichorieae</taxon>
        <taxon>Lactucinae</taxon>
        <taxon>Lactuca</taxon>
    </lineage>
</organism>
<dbReference type="EMBL" id="OX465081">
    <property type="protein sequence ID" value="CAI9286855.1"/>
    <property type="molecule type" value="Genomic_DNA"/>
</dbReference>
<gene>
    <name evidence="2" type="ORF">LSALG_LOCUS26250</name>
</gene>
<evidence type="ECO:0000313" key="3">
    <source>
        <dbReference type="Proteomes" id="UP001177003"/>
    </source>
</evidence>
<feature type="compositionally biased region" description="Polar residues" evidence="1">
    <location>
        <begin position="68"/>
        <end position="80"/>
    </location>
</feature>
<proteinExistence type="predicted"/>
<name>A0AA36EAB7_LACSI</name>
<evidence type="ECO:0000256" key="1">
    <source>
        <dbReference type="SAM" id="MobiDB-lite"/>
    </source>
</evidence>
<evidence type="ECO:0000313" key="2">
    <source>
        <dbReference type="EMBL" id="CAI9286855.1"/>
    </source>
</evidence>
<sequence length="136" mass="15541">MDLQGTRATTLHKQKSGKNGCCQGRKTPTSSSRCFHRTTVSSSIDDVDPLATNYGVIPLKEEDDPQMPSLSSIGSRGSNQREMNHLRRTFYYGDPVGRWTSWTPLNPRRRFIGCPNYQDALKDYKYFQWVDPPLPK</sequence>
<reference evidence="2" key="1">
    <citation type="submission" date="2023-04" db="EMBL/GenBank/DDBJ databases">
        <authorList>
            <person name="Vijverberg K."/>
            <person name="Xiong W."/>
            <person name="Schranz E."/>
        </authorList>
    </citation>
    <scope>NUCLEOTIDE SEQUENCE</scope>
</reference>
<feature type="region of interest" description="Disordered" evidence="1">
    <location>
        <begin position="60"/>
        <end position="80"/>
    </location>
</feature>